<keyword evidence="1" id="KW-0732">Signal</keyword>
<dbReference type="SUPFAM" id="SSF56300">
    <property type="entry name" value="Metallo-dependent phosphatases"/>
    <property type="match status" value="1"/>
</dbReference>
<accession>A0A1J9QQV5</accession>
<evidence type="ECO:0000256" key="1">
    <source>
        <dbReference type="SAM" id="SignalP"/>
    </source>
</evidence>
<dbReference type="Gene3D" id="3.60.21.70">
    <property type="entry name" value="PhoD-like phosphatase"/>
    <property type="match status" value="1"/>
</dbReference>
<dbReference type="InterPro" id="IPR029052">
    <property type="entry name" value="Metallo-depent_PP-like"/>
</dbReference>
<feature type="domain" description="PhoD-like phosphatase metallophosphatase" evidence="2">
    <location>
        <begin position="193"/>
        <end position="562"/>
    </location>
</feature>
<organism evidence="4 5">
    <name type="scientific">Diplodia corticola</name>
    <dbReference type="NCBI Taxonomy" id="236234"/>
    <lineage>
        <taxon>Eukaryota</taxon>
        <taxon>Fungi</taxon>
        <taxon>Dikarya</taxon>
        <taxon>Ascomycota</taxon>
        <taxon>Pezizomycotina</taxon>
        <taxon>Dothideomycetes</taxon>
        <taxon>Dothideomycetes incertae sedis</taxon>
        <taxon>Botryosphaeriales</taxon>
        <taxon>Botryosphaeriaceae</taxon>
        <taxon>Diplodia</taxon>
    </lineage>
</organism>
<dbReference type="Pfam" id="PF09423">
    <property type="entry name" value="PhoD"/>
    <property type="match status" value="1"/>
</dbReference>
<feature type="chain" id="PRO_5013267181" evidence="1">
    <location>
        <begin position="18"/>
        <end position="638"/>
    </location>
</feature>
<evidence type="ECO:0000313" key="4">
    <source>
        <dbReference type="EMBL" id="OJD30840.1"/>
    </source>
</evidence>
<dbReference type="Gene3D" id="2.60.40.380">
    <property type="entry name" value="Purple acid phosphatase-like, N-terminal"/>
    <property type="match status" value="1"/>
</dbReference>
<comment type="caution">
    <text evidence="4">The sequence shown here is derived from an EMBL/GenBank/DDBJ whole genome shotgun (WGS) entry which is preliminary data.</text>
</comment>
<dbReference type="InterPro" id="IPR038607">
    <property type="entry name" value="PhoD-like_sf"/>
</dbReference>
<gene>
    <name evidence="4" type="ORF">BKCO1_550008</name>
</gene>
<dbReference type="InterPro" id="IPR018946">
    <property type="entry name" value="PhoD-like_MPP"/>
</dbReference>
<dbReference type="InterPro" id="IPR052900">
    <property type="entry name" value="Phospholipid_Metab_Enz"/>
</dbReference>
<proteinExistence type="predicted"/>
<dbReference type="EMBL" id="MNUE01000055">
    <property type="protein sequence ID" value="OJD30840.1"/>
    <property type="molecule type" value="Genomic_DNA"/>
</dbReference>
<dbReference type="OrthoDB" id="9992270at2759"/>
<feature type="domain" description="Phospholipase D N-terminal" evidence="3">
    <location>
        <begin position="62"/>
        <end position="179"/>
    </location>
</feature>
<feature type="signal peptide" evidence="1">
    <location>
        <begin position="1"/>
        <end position="17"/>
    </location>
</feature>
<dbReference type="STRING" id="236234.A0A1J9QQV5"/>
<protein>
    <submittedName>
        <fullName evidence="4">Alkaline phosphatase</fullName>
    </submittedName>
</protein>
<evidence type="ECO:0000313" key="5">
    <source>
        <dbReference type="Proteomes" id="UP000183809"/>
    </source>
</evidence>
<keyword evidence="5" id="KW-1185">Reference proteome</keyword>
<dbReference type="CDD" id="cd07389">
    <property type="entry name" value="MPP_PhoD"/>
    <property type="match status" value="1"/>
</dbReference>
<dbReference type="RefSeq" id="XP_020127100.1">
    <property type="nucleotide sequence ID" value="XM_020277365.1"/>
</dbReference>
<dbReference type="InterPro" id="IPR032093">
    <property type="entry name" value="PhoD_N"/>
</dbReference>
<dbReference type="GeneID" id="31017626"/>
<sequence>MKLNALVVLGSIGVAAARYTANLNYHSPSAHHPFLGISLYKVVRRHDAAVRSIDAAALNFTHGVASGDPYATSVILWTRVSPEYDNDKSNTTVSGTVPLFNHDTQEYVRISTAPVCVNYEVATDRNMIDVVTSGQAYTSSDIDWTLKVEATGLKPFTQYYYQFIVCDSDNASPVGRTKTAPAPDDDVSELSVAVYSCSNYPFGFFNAFGHSVRKDSVDYVLHLGDFIYEYAEGAYGWGWAIDRVSQPNKEIRTLYDYRRRHASYRADSDAFLSFASYAWIPVWDDHEVGDNTWRDGMADHNNTEDSFIQDGLMYGGSGLSFDQRKMNAVRAYFEWMPIRQVEMDDNLRIWRSFSLGNLVDIIMLDTRQYDRSITDLYWNSEYIHEIQNDAGRSLMGSRQENWFYNQLSKSKNRGAAWRLIGSQVVFSRLNQSTTGFADDPYNMDTWDGYQANRNRTFQHLYNNNITNNIVMAGDSHMNWASDLVWLDEHDYDPETGAGSVGVEFSGSAVSSPCPHGQNITIDEANRNSAALVAGNRELLWQEMYYRGYYELTISQKAVHARYYGVPTLVQRTPLEVSLANFTVLRDANAVQRPIAGGVVESGAVKCGKVLQTNLTYDTATGEYSVHNLSTFGYDQIVD</sequence>
<dbReference type="Pfam" id="PF16655">
    <property type="entry name" value="PhoD_N"/>
    <property type="match status" value="1"/>
</dbReference>
<dbReference type="AlphaFoldDB" id="A0A1J9QQV5"/>
<reference evidence="4 5" key="1">
    <citation type="submission" date="2016-10" db="EMBL/GenBank/DDBJ databases">
        <title>Proteomics and genomics reveal pathogen-plant mechanisms compatible with a hemibiotrophic lifestyle of Diplodia corticola.</title>
        <authorList>
            <person name="Fernandes I."/>
            <person name="De Jonge R."/>
            <person name="Van De Peer Y."/>
            <person name="Devreese B."/>
            <person name="Alves A."/>
            <person name="Esteves A.C."/>
        </authorList>
    </citation>
    <scope>NUCLEOTIDE SEQUENCE [LARGE SCALE GENOMIC DNA]</scope>
    <source>
        <strain evidence="4 5">CBS 112549</strain>
    </source>
</reference>
<dbReference type="PANTHER" id="PTHR43606">
    <property type="entry name" value="PHOSPHATASE, PUTATIVE (AFU_ORTHOLOGUE AFUA_6G08710)-RELATED"/>
    <property type="match status" value="1"/>
</dbReference>
<dbReference type="PANTHER" id="PTHR43606:SF7">
    <property type="entry name" value="PHOSPHATASE, PUTATIVE (AFU_ORTHOLOGUE AFUA_6G08710)-RELATED"/>
    <property type="match status" value="1"/>
</dbReference>
<evidence type="ECO:0000259" key="3">
    <source>
        <dbReference type="Pfam" id="PF16655"/>
    </source>
</evidence>
<name>A0A1J9QQV5_9PEZI</name>
<evidence type="ECO:0000259" key="2">
    <source>
        <dbReference type="Pfam" id="PF09423"/>
    </source>
</evidence>
<dbReference type="Proteomes" id="UP000183809">
    <property type="component" value="Unassembled WGS sequence"/>
</dbReference>